<dbReference type="SUPFAM" id="SSF50494">
    <property type="entry name" value="Trypsin-like serine proteases"/>
    <property type="match status" value="1"/>
</dbReference>
<name>A0A8R1W2W1_ACYPI</name>
<evidence type="ECO:0000259" key="7">
    <source>
        <dbReference type="PROSITE" id="PS50240"/>
    </source>
</evidence>
<evidence type="ECO:0000259" key="8">
    <source>
        <dbReference type="PROSITE" id="PS51888"/>
    </source>
</evidence>
<dbReference type="PRINTS" id="PR00722">
    <property type="entry name" value="CHYMOTRYPSIN"/>
</dbReference>
<dbReference type="PANTHER" id="PTHR24252">
    <property type="entry name" value="ACROSIN-RELATED"/>
    <property type="match status" value="1"/>
</dbReference>
<keyword evidence="10" id="KW-1185">Reference proteome</keyword>
<dbReference type="InterPro" id="IPR009003">
    <property type="entry name" value="Peptidase_S1_PA"/>
</dbReference>
<dbReference type="Pfam" id="PF12032">
    <property type="entry name" value="CLIP"/>
    <property type="match status" value="1"/>
</dbReference>
<keyword evidence="6" id="KW-0964">Secreted</keyword>
<dbReference type="GeneID" id="100168325"/>
<comment type="similarity">
    <text evidence="6">Belongs to the peptidase S1 family. CLIP subfamily.</text>
</comment>
<keyword evidence="2" id="KW-0732">Signal</keyword>
<dbReference type="PROSITE" id="PS50240">
    <property type="entry name" value="TRYPSIN_DOM"/>
    <property type="match status" value="1"/>
</dbReference>
<dbReference type="InterPro" id="IPR001254">
    <property type="entry name" value="Trypsin_dom"/>
</dbReference>
<dbReference type="SMART" id="SM00020">
    <property type="entry name" value="Tryp_SPc"/>
    <property type="match status" value="1"/>
</dbReference>
<dbReference type="KEGG" id="api:100168325"/>
<evidence type="ECO:0000256" key="1">
    <source>
        <dbReference type="ARBA" id="ARBA00022670"/>
    </source>
</evidence>
<accession>A0A8R1W2W1</accession>
<reference evidence="9" key="2">
    <citation type="submission" date="2022-06" db="UniProtKB">
        <authorList>
            <consortium name="EnsemblMetazoa"/>
        </authorList>
    </citation>
    <scope>IDENTIFICATION</scope>
</reference>
<dbReference type="InterPro" id="IPR043504">
    <property type="entry name" value="Peptidase_S1_PA_chymotrypsin"/>
</dbReference>
<dbReference type="Proteomes" id="UP000007819">
    <property type="component" value="Chromosome X"/>
</dbReference>
<sequence>MVNDLNGNCINITRCPTFHYPLKYDMKNSSIVNYLRSFEFEKEDNFTYYPKVCCPLENEPTTYTETSQRTTTPNNDSTISENYKLDQLIKWKACGRIIPTSSGYKGGTISNLAWSWMTRLGYLNPSMPNSKYEWKCGGSLISDRYVLTVAHCTVRLGVYCLAVVRLGDFNSETINTRTMDVAISRVIRHKEYNAQKFTNDIALLKLSNSVRFNFFIHPICLPILSHHSTNTFVESDLFVTGWGSTRFGGPQSSSLMEGRVRVMDNSGCIGAYAKKKFVIDDGMLCAGSLTGEQDACQGDSGGPLMWLNGNQFYEVGIVSFGYKCGEPDYPGVYTRVTSFIKWIEDNMN</sequence>
<organism evidence="9 10">
    <name type="scientific">Acyrthosiphon pisum</name>
    <name type="common">Pea aphid</name>
    <dbReference type="NCBI Taxonomy" id="7029"/>
    <lineage>
        <taxon>Eukaryota</taxon>
        <taxon>Metazoa</taxon>
        <taxon>Ecdysozoa</taxon>
        <taxon>Arthropoda</taxon>
        <taxon>Hexapoda</taxon>
        <taxon>Insecta</taxon>
        <taxon>Pterygota</taxon>
        <taxon>Neoptera</taxon>
        <taxon>Paraneoptera</taxon>
        <taxon>Hemiptera</taxon>
        <taxon>Sternorrhyncha</taxon>
        <taxon>Aphidomorpha</taxon>
        <taxon>Aphidoidea</taxon>
        <taxon>Aphididae</taxon>
        <taxon>Macrosiphini</taxon>
        <taxon>Acyrthosiphon</taxon>
    </lineage>
</organism>
<dbReference type="EC" id="3.4.21.-" evidence="6"/>
<dbReference type="CDD" id="cd00190">
    <property type="entry name" value="Tryp_SPc"/>
    <property type="match status" value="1"/>
</dbReference>
<comment type="subcellular location">
    <subcellularLocation>
        <location evidence="6">Secreted</location>
    </subcellularLocation>
</comment>
<dbReference type="AlphaFoldDB" id="A0A8R1W2W1"/>
<proteinExistence type="inferred from homology"/>
<keyword evidence="1 6" id="KW-0645">Protease</keyword>
<dbReference type="EnsemblMetazoa" id="XM_001950010.5">
    <property type="protein sequence ID" value="XP_001950045.2"/>
    <property type="gene ID" value="LOC100168325"/>
</dbReference>
<evidence type="ECO:0000256" key="2">
    <source>
        <dbReference type="ARBA" id="ARBA00022729"/>
    </source>
</evidence>
<evidence type="ECO:0000313" key="10">
    <source>
        <dbReference type="Proteomes" id="UP000007819"/>
    </source>
</evidence>
<dbReference type="Pfam" id="PF00089">
    <property type="entry name" value="Trypsin"/>
    <property type="match status" value="1"/>
</dbReference>
<dbReference type="GO" id="GO:0005576">
    <property type="term" value="C:extracellular region"/>
    <property type="evidence" value="ECO:0007669"/>
    <property type="project" value="UniProtKB-SubCell"/>
</dbReference>
<comment type="domain">
    <text evidence="6">The clip domain consists of 35-55 residues which are 'knitted' together usually by 3 conserved disulfide bonds forming a clip-like compact structure.</text>
</comment>
<dbReference type="RefSeq" id="XP_001950045.2">
    <property type="nucleotide sequence ID" value="XM_001950010.4"/>
</dbReference>
<keyword evidence="5" id="KW-1015">Disulfide bond</keyword>
<dbReference type="PROSITE" id="PS51888">
    <property type="entry name" value="CLIP"/>
    <property type="match status" value="1"/>
</dbReference>
<dbReference type="PANTHER" id="PTHR24252:SF7">
    <property type="entry name" value="HYALIN"/>
    <property type="match status" value="1"/>
</dbReference>
<evidence type="ECO:0000256" key="4">
    <source>
        <dbReference type="ARBA" id="ARBA00022825"/>
    </source>
</evidence>
<dbReference type="PROSITE" id="PS00135">
    <property type="entry name" value="TRYPSIN_SER"/>
    <property type="match status" value="1"/>
</dbReference>
<dbReference type="InterPro" id="IPR001314">
    <property type="entry name" value="Peptidase_S1A"/>
</dbReference>
<keyword evidence="4 6" id="KW-0720">Serine protease</keyword>
<feature type="domain" description="Clip" evidence="8">
    <location>
        <begin position="1"/>
        <end position="54"/>
    </location>
</feature>
<dbReference type="Gene3D" id="2.40.10.10">
    <property type="entry name" value="Trypsin-like serine proteases"/>
    <property type="match status" value="1"/>
</dbReference>
<dbReference type="GO" id="GO:0006508">
    <property type="term" value="P:proteolysis"/>
    <property type="evidence" value="ECO:0007669"/>
    <property type="project" value="UniProtKB-KW"/>
</dbReference>
<dbReference type="InterPro" id="IPR033116">
    <property type="entry name" value="TRYPSIN_SER"/>
</dbReference>
<dbReference type="OrthoDB" id="425190at2759"/>
<keyword evidence="3 6" id="KW-0378">Hydrolase</keyword>
<protein>
    <recommendedName>
        <fullName evidence="6">CLIP domain-containing serine protease</fullName>
        <ecNumber evidence="6">3.4.21.-</ecNumber>
    </recommendedName>
</protein>
<evidence type="ECO:0000256" key="3">
    <source>
        <dbReference type="ARBA" id="ARBA00022801"/>
    </source>
</evidence>
<dbReference type="FunFam" id="2.40.10.10:FF:000006">
    <property type="entry name" value="Serine proteinase stubble"/>
    <property type="match status" value="1"/>
</dbReference>
<evidence type="ECO:0000313" key="9">
    <source>
        <dbReference type="EnsemblMetazoa" id="XP_001950045.2"/>
    </source>
</evidence>
<dbReference type="GO" id="GO:0004252">
    <property type="term" value="F:serine-type endopeptidase activity"/>
    <property type="evidence" value="ECO:0007669"/>
    <property type="project" value="UniProtKB-UniRule"/>
</dbReference>
<feature type="domain" description="Peptidase S1" evidence="7">
    <location>
        <begin position="104"/>
        <end position="348"/>
    </location>
</feature>
<evidence type="ECO:0000256" key="5">
    <source>
        <dbReference type="ARBA" id="ARBA00023157"/>
    </source>
</evidence>
<evidence type="ECO:0000256" key="6">
    <source>
        <dbReference type="RuleBase" id="RU366078"/>
    </source>
</evidence>
<reference evidence="10" key="1">
    <citation type="submission" date="2010-06" db="EMBL/GenBank/DDBJ databases">
        <authorList>
            <person name="Jiang H."/>
            <person name="Abraham K."/>
            <person name="Ali S."/>
            <person name="Alsbrooks S.L."/>
            <person name="Anim B.N."/>
            <person name="Anosike U.S."/>
            <person name="Attaway T."/>
            <person name="Bandaranaike D.P."/>
            <person name="Battles P.K."/>
            <person name="Bell S.N."/>
            <person name="Bell A.V."/>
            <person name="Beltran B."/>
            <person name="Bickham C."/>
            <person name="Bustamante Y."/>
            <person name="Caleb T."/>
            <person name="Canada A."/>
            <person name="Cardenas V."/>
            <person name="Carter K."/>
            <person name="Chacko J."/>
            <person name="Chandrabose M.N."/>
            <person name="Chavez D."/>
            <person name="Chavez A."/>
            <person name="Chen L."/>
            <person name="Chu H.-S."/>
            <person name="Claassen K.J."/>
            <person name="Cockrell R."/>
            <person name="Collins M."/>
            <person name="Cooper J.A."/>
            <person name="Cree A."/>
            <person name="Curry S.M."/>
            <person name="Da Y."/>
            <person name="Dao M.D."/>
            <person name="Das B."/>
            <person name="Davila M.-L."/>
            <person name="Davy-Carroll L."/>
            <person name="Denson S."/>
            <person name="Dinh H."/>
            <person name="Ebong V.E."/>
            <person name="Edwards J.R."/>
            <person name="Egan A."/>
            <person name="El-Daye J."/>
            <person name="Escobedo L."/>
            <person name="Fernandez S."/>
            <person name="Fernando P.R."/>
            <person name="Flagg N."/>
            <person name="Forbes L.D."/>
            <person name="Fowler R.G."/>
            <person name="Fu Q."/>
            <person name="Gabisi R.A."/>
            <person name="Ganer J."/>
            <person name="Garbino Pronczuk A."/>
            <person name="Garcia R.M."/>
            <person name="Garner T."/>
            <person name="Garrett T.E."/>
            <person name="Gonzalez D.A."/>
            <person name="Hamid H."/>
            <person name="Hawkins E.S."/>
            <person name="Hirani K."/>
            <person name="Hogues M.E."/>
            <person name="Hollins B."/>
            <person name="Hsiao C.-H."/>
            <person name="Jabil R."/>
            <person name="James M.L."/>
            <person name="Jhangiani S.N."/>
            <person name="Johnson B."/>
            <person name="Johnson Q."/>
            <person name="Joshi V."/>
            <person name="Kalu J.B."/>
            <person name="Kam C."/>
            <person name="Kashfia A."/>
            <person name="Keebler J."/>
            <person name="Kisamo H."/>
            <person name="Kovar C.L."/>
            <person name="Lago L.A."/>
            <person name="Lai C.-Y."/>
            <person name="Laidlaw J."/>
            <person name="Lara F."/>
            <person name="Le T.-K."/>
            <person name="Lee S.L."/>
            <person name="Legall F.H."/>
            <person name="Lemon S.J."/>
            <person name="Lewis L.R."/>
            <person name="Li B."/>
            <person name="Liu Y."/>
            <person name="Liu Y.-S."/>
            <person name="Lopez J."/>
            <person name="Lozado R.J."/>
            <person name="Lu J."/>
            <person name="Madu R.C."/>
            <person name="Maheshwari M."/>
            <person name="Maheshwari R."/>
            <person name="Malloy K."/>
            <person name="Martinez E."/>
            <person name="Mathew T."/>
            <person name="Mercado I.C."/>
            <person name="Mercado C."/>
            <person name="Meyer B."/>
            <person name="Montgomery K."/>
            <person name="Morgan M.B."/>
            <person name="Munidasa M."/>
            <person name="Nazareth L.V."/>
            <person name="Nelson J."/>
            <person name="Ng B.M."/>
            <person name="Nguyen N.B."/>
            <person name="Nguyen P.Q."/>
            <person name="Nguyen T."/>
            <person name="Obregon M."/>
            <person name="Okwuonu G.O."/>
            <person name="Onwere C.G."/>
            <person name="Orozco G."/>
            <person name="Parra A."/>
            <person name="Patel S."/>
            <person name="Patil S."/>
            <person name="Perez A."/>
            <person name="Perez Y."/>
            <person name="Pham C."/>
            <person name="Primus E.L."/>
            <person name="Pu L.-L."/>
            <person name="Puazo M."/>
            <person name="Qin X."/>
            <person name="Quiroz J.B."/>
            <person name="Reese J."/>
            <person name="Richards S."/>
            <person name="Rives C.M."/>
            <person name="Robberts R."/>
            <person name="Ruiz S.J."/>
            <person name="Ruiz M.J."/>
            <person name="Santibanez J."/>
            <person name="Schneider B.W."/>
            <person name="Sisson I."/>
            <person name="Smith M."/>
            <person name="Sodergren E."/>
            <person name="Song X.-Z."/>
            <person name="Song B.B."/>
            <person name="Summersgill H."/>
            <person name="Thelus R."/>
            <person name="Thornton R.D."/>
            <person name="Trejos Z.Y."/>
            <person name="Usmani K."/>
            <person name="Vattathil S."/>
            <person name="Villasana D."/>
            <person name="Walker D.L."/>
            <person name="Wang S."/>
            <person name="Wang K."/>
            <person name="White C.S."/>
            <person name="Williams A.C."/>
            <person name="Williamson J."/>
            <person name="Wilson K."/>
            <person name="Woghiren I.O."/>
            <person name="Woodworth J.R."/>
            <person name="Worley K.C."/>
            <person name="Wright R.A."/>
            <person name="Wu W."/>
            <person name="Young L."/>
            <person name="Zhang L."/>
            <person name="Zhang J."/>
            <person name="Zhu Y."/>
            <person name="Muzny D.M."/>
            <person name="Weinstock G."/>
            <person name="Gibbs R.A."/>
        </authorList>
    </citation>
    <scope>NUCLEOTIDE SEQUENCE [LARGE SCALE GENOMIC DNA]</scope>
    <source>
        <strain evidence="10">LSR1</strain>
    </source>
</reference>
<dbReference type="InterPro" id="IPR022700">
    <property type="entry name" value="CLIP"/>
</dbReference>